<accession>A0A1H4SF44</accession>
<dbReference type="Pfam" id="PF02518">
    <property type="entry name" value="HATPase_c"/>
    <property type="match status" value="1"/>
</dbReference>
<sequence>MASDTSTTKPKKAAATETLTFDVSTGLKRVLGSELITDDEVAIFELVKNSFDAGAGKVHIFFGPNNVIVADNGRGMSYKDINDKWLFVAYSSKREAKQGKDFRNIVADRSHYAGSKGIGRFSSDRLGSQIILQTRPKNEDTVHRLDVNWSLFDKNDREHFDDIPVDYQATKSFDLPKELQKFGDKLRAGTVIEVRDLRHKWGRQSLLALKASLAKLINPFGSTTDRFTIEITAPAEADEDKEARAKATKAGNEVLPGSVVNGLVGNPIFSTLKEKTTFISVSIDNGQITTELTDRGEVIYRIREPNPYKHLDGSNFHCEIYYLNTSSKQTFARRAGLPSVQFGSVFLFRNNFRVYPVGEVTDDWFGFDRRKQQGFSRFLGTREVIGRVDVFGSDEDFQEASSRNQGLIDTPAARQLREAVMKHCLQRLEKYVVPVSWVDPDDANTGDLSRLMTDQGRARVTKAVASLVDNDEVELLDYSKRLVSIVNERSNDFETSLGGLRAIAEKTGNKPLIEKLTKAERRYEEMRKSTVEAHKIADRERAVSEAAVERAETAEAAAEIERRRAHFLESAVKLDAKTILNLHHQVTIYAVVVAQQIENFLSATAGQKSIPRETVLEAMEQIAFLNNKVMTITRFASKANFQLDSEMVEGDITAFITEYIENIAKVSGSARMRIVVENTHPGLKMRFNPIDISIVVDNLTSNARRAKATRISFKLEAAEKGALLMTVHDNGQGLSRGVDPKRIFDMGYTTTHGSGLGLYHVRQVLGEIGGTIDLSDNDGRGAGFAIKIGVGKRGK</sequence>
<evidence type="ECO:0000256" key="4">
    <source>
        <dbReference type="ARBA" id="ARBA00022741"/>
    </source>
</evidence>
<dbReference type="EMBL" id="FNTH01000001">
    <property type="protein sequence ID" value="SEC42769.1"/>
    <property type="molecule type" value="Genomic_DNA"/>
</dbReference>
<evidence type="ECO:0000256" key="2">
    <source>
        <dbReference type="ARBA" id="ARBA00012438"/>
    </source>
</evidence>
<evidence type="ECO:0000256" key="1">
    <source>
        <dbReference type="ARBA" id="ARBA00000085"/>
    </source>
</evidence>
<gene>
    <name evidence="8" type="ORF">SAMN05444164_1813</name>
</gene>
<dbReference type="RefSeq" id="WP_092115195.1">
    <property type="nucleotide sequence ID" value="NZ_FNTH01000001.1"/>
</dbReference>
<dbReference type="EC" id="2.7.13.3" evidence="2"/>
<dbReference type="AlphaFoldDB" id="A0A1H4SF44"/>
<dbReference type="InterPro" id="IPR004358">
    <property type="entry name" value="Sig_transdc_His_kin-like_C"/>
</dbReference>
<dbReference type="GO" id="GO:0004673">
    <property type="term" value="F:protein histidine kinase activity"/>
    <property type="evidence" value="ECO:0007669"/>
    <property type="project" value="UniProtKB-EC"/>
</dbReference>
<reference evidence="8 9" key="1">
    <citation type="submission" date="2016-10" db="EMBL/GenBank/DDBJ databases">
        <authorList>
            <person name="de Groot N.N."/>
        </authorList>
    </citation>
    <scope>NUCLEOTIDE SEQUENCE [LARGE SCALE GENOMIC DNA]</scope>
    <source>
        <strain evidence="8 9">MT12</strain>
    </source>
</reference>
<dbReference type="Gene3D" id="3.30.565.10">
    <property type="entry name" value="Histidine kinase-like ATPase, C-terminal domain"/>
    <property type="match status" value="2"/>
</dbReference>
<dbReference type="InterPro" id="IPR005467">
    <property type="entry name" value="His_kinase_dom"/>
</dbReference>
<dbReference type="PRINTS" id="PR00344">
    <property type="entry name" value="BCTRLSENSOR"/>
</dbReference>
<dbReference type="InterPro" id="IPR050980">
    <property type="entry name" value="2C_sensor_his_kinase"/>
</dbReference>
<organism evidence="8 9">
    <name type="scientific">Bradyrhizobium erythrophlei</name>
    <dbReference type="NCBI Taxonomy" id="1437360"/>
    <lineage>
        <taxon>Bacteria</taxon>
        <taxon>Pseudomonadati</taxon>
        <taxon>Pseudomonadota</taxon>
        <taxon>Alphaproteobacteria</taxon>
        <taxon>Hyphomicrobiales</taxon>
        <taxon>Nitrobacteraceae</taxon>
        <taxon>Bradyrhizobium</taxon>
    </lineage>
</organism>
<dbReference type="PANTHER" id="PTHR44936">
    <property type="entry name" value="SENSOR PROTEIN CREC"/>
    <property type="match status" value="1"/>
</dbReference>
<dbReference type="SMART" id="SM00387">
    <property type="entry name" value="HATPase_c"/>
    <property type="match status" value="1"/>
</dbReference>
<comment type="catalytic activity">
    <reaction evidence="1">
        <text>ATP + protein L-histidine = ADP + protein N-phospho-L-histidine.</text>
        <dbReference type="EC" id="2.7.13.3"/>
    </reaction>
</comment>
<dbReference type="InterPro" id="IPR036890">
    <property type="entry name" value="HATPase_C_sf"/>
</dbReference>
<name>A0A1H4SF44_9BRAD</name>
<keyword evidence="3" id="KW-0808">Transferase</keyword>
<dbReference type="InterPro" id="IPR003594">
    <property type="entry name" value="HATPase_dom"/>
</dbReference>
<evidence type="ECO:0000259" key="7">
    <source>
        <dbReference type="PROSITE" id="PS50109"/>
    </source>
</evidence>
<dbReference type="GO" id="GO:0005524">
    <property type="term" value="F:ATP binding"/>
    <property type="evidence" value="ECO:0007669"/>
    <property type="project" value="UniProtKB-KW"/>
</dbReference>
<evidence type="ECO:0000256" key="5">
    <source>
        <dbReference type="ARBA" id="ARBA00022777"/>
    </source>
</evidence>
<keyword evidence="4" id="KW-0547">Nucleotide-binding</keyword>
<evidence type="ECO:0000313" key="9">
    <source>
        <dbReference type="Proteomes" id="UP000198992"/>
    </source>
</evidence>
<dbReference type="PANTHER" id="PTHR44936:SF10">
    <property type="entry name" value="SENSOR PROTEIN RSTB"/>
    <property type="match status" value="1"/>
</dbReference>
<feature type="domain" description="Histidine kinase" evidence="7">
    <location>
        <begin position="581"/>
        <end position="792"/>
    </location>
</feature>
<protein>
    <recommendedName>
        <fullName evidence="2">histidine kinase</fullName>
        <ecNumber evidence="2">2.7.13.3</ecNumber>
    </recommendedName>
</protein>
<keyword evidence="5 8" id="KW-0418">Kinase</keyword>
<evidence type="ECO:0000256" key="6">
    <source>
        <dbReference type="ARBA" id="ARBA00022840"/>
    </source>
</evidence>
<keyword evidence="6" id="KW-0067">ATP-binding</keyword>
<proteinExistence type="predicted"/>
<dbReference type="SUPFAM" id="SSF55874">
    <property type="entry name" value="ATPase domain of HSP90 chaperone/DNA topoisomerase II/histidine kinase"/>
    <property type="match status" value="2"/>
</dbReference>
<dbReference type="Pfam" id="PF13589">
    <property type="entry name" value="HATPase_c_3"/>
    <property type="match status" value="1"/>
</dbReference>
<evidence type="ECO:0000313" key="8">
    <source>
        <dbReference type="EMBL" id="SEC42769.1"/>
    </source>
</evidence>
<dbReference type="Proteomes" id="UP000198992">
    <property type="component" value="Unassembled WGS sequence"/>
</dbReference>
<dbReference type="OrthoDB" id="9816482at2"/>
<dbReference type="PROSITE" id="PS50109">
    <property type="entry name" value="HIS_KIN"/>
    <property type="match status" value="1"/>
</dbReference>
<evidence type="ECO:0000256" key="3">
    <source>
        <dbReference type="ARBA" id="ARBA00022679"/>
    </source>
</evidence>